<name>A0AA35V654_LACSI</name>
<dbReference type="AlphaFoldDB" id="A0AA35V654"/>
<reference evidence="2" key="1">
    <citation type="submission" date="2023-04" db="EMBL/GenBank/DDBJ databases">
        <authorList>
            <person name="Vijverberg K."/>
            <person name="Xiong W."/>
            <person name="Schranz E."/>
        </authorList>
    </citation>
    <scope>NUCLEOTIDE SEQUENCE</scope>
</reference>
<dbReference type="Proteomes" id="UP001177003">
    <property type="component" value="Chromosome 2"/>
</dbReference>
<evidence type="ECO:0000313" key="2">
    <source>
        <dbReference type="EMBL" id="CAI9271234.1"/>
    </source>
</evidence>
<feature type="compositionally biased region" description="Low complexity" evidence="1">
    <location>
        <begin position="35"/>
        <end position="46"/>
    </location>
</feature>
<gene>
    <name evidence="2" type="ORF">LSALG_LOCUS11508</name>
</gene>
<evidence type="ECO:0000313" key="3">
    <source>
        <dbReference type="Proteomes" id="UP001177003"/>
    </source>
</evidence>
<feature type="region of interest" description="Disordered" evidence="1">
    <location>
        <begin position="1"/>
        <end position="46"/>
    </location>
</feature>
<feature type="compositionally biased region" description="Polar residues" evidence="1">
    <location>
        <begin position="200"/>
        <end position="227"/>
    </location>
</feature>
<feature type="region of interest" description="Disordered" evidence="1">
    <location>
        <begin position="198"/>
        <end position="252"/>
    </location>
</feature>
<dbReference type="EMBL" id="OX465078">
    <property type="protein sequence ID" value="CAI9271234.1"/>
    <property type="molecule type" value="Genomic_DNA"/>
</dbReference>
<evidence type="ECO:0000256" key="1">
    <source>
        <dbReference type="SAM" id="MobiDB-lite"/>
    </source>
</evidence>
<keyword evidence="3" id="KW-1185">Reference proteome</keyword>
<accession>A0AA35V654</accession>
<protein>
    <submittedName>
        <fullName evidence="2">Uncharacterized protein</fullName>
    </submittedName>
</protein>
<sequence>MACSLPSTPPASMPPTTIDSFHDHRPLHHRHLRPPKSSLPPTISSLPPTISSGDLHCCPLLRSSFPATGVAILLPRNQQRFPRNKQVSKGKMIMDMKNTRSTKGGCRRVMDNDCCFQLHDHDIKGKEGLVHVSQMDTTTRRILTAKDVVKRDQENTTVQEETPMKNTATTTRTTTRVTLNFRLLARVEGRRWLSKVKRNAATSIHHSSSGKQPAPQTSISQSQMNRDTTFDLPTKEDKKTMITTSKDNMPPQQPKCIVITDEDHCEQQEGKKVKNIKENVSEERNQEEIVLKHAIQGVNEEKRKNPTQESIETQLRKAQRREVLLARLRARIQKSEVRFMHIEEQNHTCCEEARG</sequence>
<proteinExistence type="predicted"/>
<feature type="compositionally biased region" description="Basic residues" evidence="1">
    <location>
        <begin position="25"/>
        <end position="34"/>
    </location>
</feature>
<organism evidence="2 3">
    <name type="scientific">Lactuca saligna</name>
    <name type="common">Willowleaf lettuce</name>
    <dbReference type="NCBI Taxonomy" id="75948"/>
    <lineage>
        <taxon>Eukaryota</taxon>
        <taxon>Viridiplantae</taxon>
        <taxon>Streptophyta</taxon>
        <taxon>Embryophyta</taxon>
        <taxon>Tracheophyta</taxon>
        <taxon>Spermatophyta</taxon>
        <taxon>Magnoliopsida</taxon>
        <taxon>eudicotyledons</taxon>
        <taxon>Gunneridae</taxon>
        <taxon>Pentapetalae</taxon>
        <taxon>asterids</taxon>
        <taxon>campanulids</taxon>
        <taxon>Asterales</taxon>
        <taxon>Asteraceae</taxon>
        <taxon>Cichorioideae</taxon>
        <taxon>Cichorieae</taxon>
        <taxon>Lactucinae</taxon>
        <taxon>Lactuca</taxon>
    </lineage>
</organism>